<evidence type="ECO:0000259" key="2">
    <source>
        <dbReference type="PROSITE" id="PS50181"/>
    </source>
</evidence>
<gene>
    <name evidence="3" type="ORF">PS673_01902</name>
</gene>
<sequence length="332" mass="36572">MLPNRETRLCSYRYDPLDRLVDCTPSAQAPTRRFYLKDRLATEIQDAVQRSIMQHEDQLLAQQQRQSGVVEARLLATDQQRSVLNVLDVARPHSMVYTPYGHHTAGNGLLSLLGFNGERPDPVTGCYLLGNGYRAFNPVLMRFSSPDSWSPFGEGGLNAYAYCVGDPVNRQDPTGHAGLVGFLKWVGKTIGLRQSNALKNTGLDDMPNEVLEKIFGNLQGNDLASVSMSSTRMNKSVEALSSINMTKLIEVTPEQNLVPLITDAGFGRIKGVAPSSAVQSGVTFQDAQRKYPYPMVQVMNNRTVHFGPLPLGFSRPEPPDALSSGIRSGNWF</sequence>
<dbReference type="AlphaFoldDB" id="A0A5E6RYU3"/>
<keyword evidence="1" id="KW-0677">Repeat</keyword>
<evidence type="ECO:0000313" key="3">
    <source>
        <dbReference type="EMBL" id="VVM73496.1"/>
    </source>
</evidence>
<dbReference type="Proteomes" id="UP000344274">
    <property type="component" value="Unassembled WGS sequence"/>
</dbReference>
<proteinExistence type="predicted"/>
<accession>A0A5E6RYU3</accession>
<evidence type="ECO:0000256" key="1">
    <source>
        <dbReference type="ARBA" id="ARBA00022737"/>
    </source>
</evidence>
<dbReference type="EMBL" id="CABVHB010000011">
    <property type="protein sequence ID" value="VVM73496.1"/>
    <property type="molecule type" value="Genomic_DNA"/>
</dbReference>
<protein>
    <recommendedName>
        <fullName evidence="2">F-box domain-containing protein</fullName>
    </recommendedName>
</protein>
<organism evidence="3 4">
    <name type="scientific">Pseudomonas fluorescens</name>
    <dbReference type="NCBI Taxonomy" id="294"/>
    <lineage>
        <taxon>Bacteria</taxon>
        <taxon>Pseudomonadati</taxon>
        <taxon>Pseudomonadota</taxon>
        <taxon>Gammaproteobacteria</taxon>
        <taxon>Pseudomonadales</taxon>
        <taxon>Pseudomonadaceae</taxon>
        <taxon>Pseudomonas</taxon>
    </lineage>
</organism>
<dbReference type="InterPro" id="IPR056823">
    <property type="entry name" value="TEN-like_YD-shell"/>
</dbReference>
<reference evidence="3 4" key="1">
    <citation type="submission" date="2019-09" db="EMBL/GenBank/DDBJ databases">
        <authorList>
            <person name="Chandra G."/>
            <person name="Truman W A."/>
        </authorList>
    </citation>
    <scope>NUCLEOTIDE SEQUENCE [LARGE SCALE GENOMIC DNA]</scope>
    <source>
        <strain evidence="3">PS673</strain>
    </source>
</reference>
<dbReference type="SUPFAM" id="SSF81383">
    <property type="entry name" value="F-box domain"/>
    <property type="match status" value="1"/>
</dbReference>
<dbReference type="RefSeq" id="WP_223473786.1">
    <property type="nucleotide sequence ID" value="NZ_CABVHB010000011.1"/>
</dbReference>
<dbReference type="Pfam" id="PF00646">
    <property type="entry name" value="F-box"/>
    <property type="match status" value="1"/>
</dbReference>
<feature type="domain" description="F-box" evidence="2">
    <location>
        <begin position="200"/>
        <end position="248"/>
    </location>
</feature>
<dbReference type="Gene3D" id="2.180.10.10">
    <property type="entry name" value="RHS repeat-associated core"/>
    <property type="match status" value="1"/>
</dbReference>
<dbReference type="SUPFAM" id="SSF56399">
    <property type="entry name" value="ADP-ribosylation"/>
    <property type="match status" value="1"/>
</dbReference>
<dbReference type="Pfam" id="PF25023">
    <property type="entry name" value="TEN_YD-shell"/>
    <property type="match status" value="1"/>
</dbReference>
<evidence type="ECO:0000313" key="4">
    <source>
        <dbReference type="Proteomes" id="UP000344274"/>
    </source>
</evidence>
<dbReference type="NCBIfam" id="TIGR03696">
    <property type="entry name" value="Rhs_assc_core"/>
    <property type="match status" value="1"/>
</dbReference>
<dbReference type="InterPro" id="IPR022385">
    <property type="entry name" value="Rhs_assc_core"/>
</dbReference>
<dbReference type="CDD" id="cd09917">
    <property type="entry name" value="F-box_SF"/>
    <property type="match status" value="1"/>
</dbReference>
<dbReference type="InterPro" id="IPR001810">
    <property type="entry name" value="F-box_dom"/>
</dbReference>
<dbReference type="PROSITE" id="PS50181">
    <property type="entry name" value="FBOX"/>
    <property type="match status" value="1"/>
</dbReference>
<dbReference type="InterPro" id="IPR036047">
    <property type="entry name" value="F-box-like_dom_sf"/>
</dbReference>
<name>A0A5E6RYU3_PSEFL</name>